<protein>
    <submittedName>
        <fullName evidence="2">Uncharacterized protein</fullName>
    </submittedName>
</protein>
<accession>A0A0A0KHM2</accession>
<proteinExistence type="predicted"/>
<dbReference type="Gramene" id="KGN49225">
    <property type="protein sequence ID" value="KGN49225"/>
    <property type="gene ID" value="Csa_6G517330"/>
</dbReference>
<evidence type="ECO:0000313" key="2">
    <source>
        <dbReference type="EMBL" id="KGN49225.1"/>
    </source>
</evidence>
<feature type="region of interest" description="Disordered" evidence="1">
    <location>
        <begin position="48"/>
        <end position="73"/>
    </location>
</feature>
<reference evidence="2 3" key="1">
    <citation type="journal article" date="2009" name="Nat. Genet.">
        <title>The genome of the cucumber, Cucumis sativus L.</title>
        <authorList>
            <person name="Huang S."/>
            <person name="Li R."/>
            <person name="Zhang Z."/>
            <person name="Li L."/>
            <person name="Gu X."/>
            <person name="Fan W."/>
            <person name="Lucas W.J."/>
            <person name="Wang X."/>
            <person name="Xie B."/>
            <person name="Ni P."/>
            <person name="Ren Y."/>
            <person name="Zhu H."/>
            <person name="Li J."/>
            <person name="Lin K."/>
            <person name="Jin W."/>
            <person name="Fei Z."/>
            <person name="Li G."/>
            <person name="Staub J."/>
            <person name="Kilian A."/>
            <person name="van der Vossen E.A."/>
            <person name="Wu Y."/>
            <person name="Guo J."/>
            <person name="He J."/>
            <person name="Jia Z."/>
            <person name="Ren Y."/>
            <person name="Tian G."/>
            <person name="Lu Y."/>
            <person name="Ruan J."/>
            <person name="Qian W."/>
            <person name="Wang M."/>
            <person name="Huang Q."/>
            <person name="Li B."/>
            <person name="Xuan Z."/>
            <person name="Cao J."/>
            <person name="Asan"/>
            <person name="Wu Z."/>
            <person name="Zhang J."/>
            <person name="Cai Q."/>
            <person name="Bai Y."/>
            <person name="Zhao B."/>
            <person name="Han Y."/>
            <person name="Li Y."/>
            <person name="Li X."/>
            <person name="Wang S."/>
            <person name="Shi Q."/>
            <person name="Liu S."/>
            <person name="Cho W.K."/>
            <person name="Kim J.Y."/>
            <person name="Xu Y."/>
            <person name="Heller-Uszynska K."/>
            <person name="Miao H."/>
            <person name="Cheng Z."/>
            <person name="Zhang S."/>
            <person name="Wu J."/>
            <person name="Yang Y."/>
            <person name="Kang H."/>
            <person name="Li M."/>
            <person name="Liang H."/>
            <person name="Ren X."/>
            <person name="Shi Z."/>
            <person name="Wen M."/>
            <person name="Jian M."/>
            <person name="Yang H."/>
            <person name="Zhang G."/>
            <person name="Yang Z."/>
            <person name="Chen R."/>
            <person name="Liu S."/>
            <person name="Li J."/>
            <person name="Ma L."/>
            <person name="Liu H."/>
            <person name="Zhou Y."/>
            <person name="Zhao J."/>
            <person name="Fang X."/>
            <person name="Li G."/>
            <person name="Fang L."/>
            <person name="Li Y."/>
            <person name="Liu D."/>
            <person name="Zheng H."/>
            <person name="Zhang Y."/>
            <person name="Qin N."/>
            <person name="Li Z."/>
            <person name="Yang G."/>
            <person name="Yang S."/>
            <person name="Bolund L."/>
            <person name="Kristiansen K."/>
            <person name="Zheng H."/>
            <person name="Li S."/>
            <person name="Zhang X."/>
            <person name="Yang H."/>
            <person name="Wang J."/>
            <person name="Sun R."/>
            <person name="Zhang B."/>
            <person name="Jiang S."/>
            <person name="Wang J."/>
            <person name="Du Y."/>
            <person name="Li S."/>
        </authorList>
    </citation>
    <scope>NUCLEOTIDE SEQUENCE [LARGE SCALE GENOMIC DNA]</scope>
    <source>
        <strain evidence="3">cv. 9930</strain>
    </source>
</reference>
<evidence type="ECO:0000313" key="3">
    <source>
        <dbReference type="Proteomes" id="UP000029981"/>
    </source>
</evidence>
<reference evidence="2 3" key="3">
    <citation type="journal article" date="2010" name="BMC Genomics">
        <title>Transcriptome sequencing and comparative analysis of cucumber flowers with different sex types.</title>
        <authorList>
            <person name="Guo S."/>
            <person name="Zheng Y."/>
            <person name="Joung J.G."/>
            <person name="Liu S."/>
            <person name="Zhang Z."/>
            <person name="Crasta O.R."/>
            <person name="Sobral B.W."/>
            <person name="Xu Y."/>
            <person name="Huang S."/>
            <person name="Fei Z."/>
        </authorList>
    </citation>
    <scope>NUCLEOTIDE SEQUENCE [LARGE SCALE GENOMIC DNA]</scope>
    <source>
        <strain evidence="3">cv. 9930</strain>
    </source>
</reference>
<gene>
    <name evidence="2" type="ORF">Csa_6G517330</name>
</gene>
<reference evidence="2 3" key="4">
    <citation type="journal article" date="2011" name="BMC Genomics">
        <title>RNA-Seq improves annotation of protein-coding genes in the cucumber genome.</title>
        <authorList>
            <person name="Li Z."/>
            <person name="Zhang Z."/>
            <person name="Yan P."/>
            <person name="Huang S."/>
            <person name="Fei Z."/>
            <person name="Lin K."/>
        </authorList>
    </citation>
    <scope>NUCLEOTIDE SEQUENCE [LARGE SCALE GENOMIC DNA]</scope>
    <source>
        <strain evidence="3">cv. 9930</strain>
    </source>
</reference>
<keyword evidence="3" id="KW-1185">Reference proteome</keyword>
<sequence length="73" mass="8835">MKDPENKNATRKSENAIATMKHRKQIWLTWDRDREKKLVAENRGNVNVEMKKVEEGEEDRTGNRDKKKFEYER</sequence>
<name>A0A0A0KHM2_CUCSA</name>
<dbReference type="AlphaFoldDB" id="A0A0A0KHM2"/>
<feature type="compositionally biased region" description="Basic and acidic residues" evidence="1">
    <location>
        <begin position="49"/>
        <end position="73"/>
    </location>
</feature>
<evidence type="ECO:0000256" key="1">
    <source>
        <dbReference type="SAM" id="MobiDB-lite"/>
    </source>
</evidence>
<dbReference type="Proteomes" id="UP000029981">
    <property type="component" value="Chromosome 6"/>
</dbReference>
<reference evidence="2 3" key="2">
    <citation type="journal article" date="2009" name="PLoS ONE">
        <title>An integrated genetic and cytogenetic map of the cucumber genome.</title>
        <authorList>
            <person name="Ren Y."/>
            <person name="Zhang Z."/>
            <person name="Liu J."/>
            <person name="Staub J.E."/>
            <person name="Han Y."/>
            <person name="Cheng Z."/>
            <person name="Li X."/>
            <person name="Lu J."/>
            <person name="Miao H."/>
            <person name="Kang H."/>
            <person name="Xie B."/>
            <person name="Gu X."/>
            <person name="Wang X."/>
            <person name="Du Y."/>
            <person name="Jin W."/>
            <person name="Huang S."/>
        </authorList>
    </citation>
    <scope>NUCLEOTIDE SEQUENCE [LARGE SCALE GENOMIC DNA]</scope>
    <source>
        <strain evidence="3">cv. 9930</strain>
    </source>
</reference>
<dbReference type="EMBL" id="CM002927">
    <property type="protein sequence ID" value="KGN49225.1"/>
    <property type="molecule type" value="Genomic_DNA"/>
</dbReference>
<organism evidence="2 3">
    <name type="scientific">Cucumis sativus</name>
    <name type="common">Cucumber</name>
    <dbReference type="NCBI Taxonomy" id="3659"/>
    <lineage>
        <taxon>Eukaryota</taxon>
        <taxon>Viridiplantae</taxon>
        <taxon>Streptophyta</taxon>
        <taxon>Embryophyta</taxon>
        <taxon>Tracheophyta</taxon>
        <taxon>Spermatophyta</taxon>
        <taxon>Magnoliopsida</taxon>
        <taxon>eudicotyledons</taxon>
        <taxon>Gunneridae</taxon>
        <taxon>Pentapetalae</taxon>
        <taxon>rosids</taxon>
        <taxon>fabids</taxon>
        <taxon>Cucurbitales</taxon>
        <taxon>Cucurbitaceae</taxon>
        <taxon>Benincaseae</taxon>
        <taxon>Cucumis</taxon>
    </lineage>
</organism>